<dbReference type="RefSeq" id="WP_112345884.1">
    <property type="nucleotide sequence ID" value="NZ_QMKK01000061.1"/>
</dbReference>
<evidence type="ECO:0000313" key="1">
    <source>
        <dbReference type="EMBL" id="RAX37621.1"/>
    </source>
</evidence>
<accession>A0A329Y144</accession>
<protein>
    <submittedName>
        <fullName evidence="1">Uncharacterized protein</fullName>
    </submittedName>
</protein>
<reference evidence="1 2" key="1">
    <citation type="submission" date="2018-06" db="EMBL/GenBank/DDBJ databases">
        <title>Whole Genome Sequence of an efficient microsymbiont, Rhizobium tropici.</title>
        <authorList>
            <person name="Srinivasan R."/>
            <person name="Singh H.V."/>
            <person name="Srivastava R."/>
            <person name="Kumari B."/>
            <person name="Radhakrishna A."/>
        </authorList>
    </citation>
    <scope>NUCLEOTIDE SEQUENCE [LARGE SCALE GENOMIC DNA]</scope>
    <source>
        <strain evidence="1 2">IGFRI Rhizo-19</strain>
    </source>
</reference>
<dbReference type="Proteomes" id="UP000251205">
    <property type="component" value="Unassembled WGS sequence"/>
</dbReference>
<dbReference type="AlphaFoldDB" id="A0A329Y144"/>
<name>A0A329Y144_RHITR</name>
<comment type="caution">
    <text evidence="1">The sequence shown here is derived from an EMBL/GenBank/DDBJ whole genome shotgun (WGS) entry which is preliminary data.</text>
</comment>
<organism evidence="1 2">
    <name type="scientific">Rhizobium tropici</name>
    <dbReference type="NCBI Taxonomy" id="398"/>
    <lineage>
        <taxon>Bacteria</taxon>
        <taxon>Pseudomonadati</taxon>
        <taxon>Pseudomonadota</taxon>
        <taxon>Alphaproteobacteria</taxon>
        <taxon>Hyphomicrobiales</taxon>
        <taxon>Rhizobiaceae</taxon>
        <taxon>Rhizobium/Agrobacterium group</taxon>
        <taxon>Rhizobium</taxon>
    </lineage>
</organism>
<proteinExistence type="predicted"/>
<dbReference type="EMBL" id="QMKK01000061">
    <property type="protein sequence ID" value="RAX37621.1"/>
    <property type="molecule type" value="Genomic_DNA"/>
</dbReference>
<evidence type="ECO:0000313" key="2">
    <source>
        <dbReference type="Proteomes" id="UP000251205"/>
    </source>
</evidence>
<dbReference type="OrthoDB" id="8372538at2"/>
<sequence length="88" mass="10050">MAKWEANDFGPESIVLDSDKRLRAVTADELGRQIVRINRLCTILSRVLSAAEIAVTDRERIWTEIEAFQDQNFEAYKDLLGREATRGP</sequence>
<gene>
    <name evidence="1" type="ORF">DQ393_33065</name>
</gene>